<dbReference type="Proteomes" id="UP000614490">
    <property type="component" value="Unassembled WGS sequence"/>
</dbReference>
<name>A0A931HWL3_9BACI</name>
<comment type="caution">
    <text evidence="1">The sequence shown here is derived from an EMBL/GenBank/DDBJ whole genome shotgun (WGS) entry which is preliminary data.</text>
</comment>
<dbReference type="AlphaFoldDB" id="A0A931HWL3"/>
<dbReference type="EMBL" id="JADZSC010000002">
    <property type="protein sequence ID" value="MBH0230769.1"/>
    <property type="molecule type" value="Genomic_DNA"/>
</dbReference>
<organism evidence="1 2">
    <name type="scientific">Halobacillus yeomjeoni</name>
    <dbReference type="NCBI Taxonomy" id="311194"/>
    <lineage>
        <taxon>Bacteria</taxon>
        <taxon>Bacillati</taxon>
        <taxon>Bacillota</taxon>
        <taxon>Bacilli</taxon>
        <taxon>Bacillales</taxon>
        <taxon>Bacillaceae</taxon>
        <taxon>Halobacillus</taxon>
    </lineage>
</organism>
<protein>
    <submittedName>
        <fullName evidence="1">Uncharacterized protein</fullName>
    </submittedName>
</protein>
<evidence type="ECO:0000313" key="2">
    <source>
        <dbReference type="Proteomes" id="UP000614490"/>
    </source>
</evidence>
<gene>
    <name evidence="1" type="ORF">H0267_11130</name>
</gene>
<proteinExistence type="predicted"/>
<keyword evidence="2" id="KW-1185">Reference proteome</keyword>
<reference evidence="1 2" key="1">
    <citation type="journal article" date="2005" name="Int. J. Syst. Evol. Microbiol.">
        <title>Halobacillus yeomjeoni sp. nov., isolated from a marine solar saltern in Korea.</title>
        <authorList>
            <person name="Yoon J.H."/>
            <person name="Kang S.J."/>
            <person name="Lee C.H."/>
            <person name="Oh H.W."/>
            <person name="Oh T.K."/>
        </authorList>
    </citation>
    <scope>NUCLEOTIDE SEQUENCE [LARGE SCALE GENOMIC DNA]</scope>
    <source>
        <strain evidence="1 2">KCTC 3957</strain>
    </source>
</reference>
<dbReference type="RefSeq" id="WP_197317382.1">
    <property type="nucleotide sequence ID" value="NZ_JADZSC010000002.1"/>
</dbReference>
<accession>A0A931HWL3</accession>
<sequence length="79" mass="9438">MKQRCFNPKQKDYKNYGGRGIKVCDEWLDFINFYKWAMNNGYNEELTIERNDYNGNYEPKNCTWVTVQQQAGTKGRITL</sequence>
<evidence type="ECO:0000313" key="1">
    <source>
        <dbReference type="EMBL" id="MBH0230769.1"/>
    </source>
</evidence>